<dbReference type="RefSeq" id="WP_135195293.1">
    <property type="nucleotide sequence ID" value="NZ_SPVH01000006.1"/>
</dbReference>
<name>A0A4Y9RYT2_9CAUL</name>
<reference evidence="2 3" key="1">
    <citation type="submission" date="2019-03" db="EMBL/GenBank/DDBJ databases">
        <title>Draft genome of Brevundimonas sp. a heavy metal resistant soil bacteria.</title>
        <authorList>
            <person name="Soto J."/>
        </authorList>
    </citation>
    <scope>NUCLEOTIDE SEQUENCE [LARGE SCALE GENOMIC DNA]</scope>
    <source>
        <strain evidence="2 3">B-10</strain>
    </source>
</reference>
<dbReference type="AlphaFoldDB" id="A0A4Y9RYT2"/>
<dbReference type="EMBL" id="SPVH01000006">
    <property type="protein sequence ID" value="TFW12819.1"/>
    <property type="molecule type" value="Genomic_DNA"/>
</dbReference>
<comment type="caution">
    <text evidence="2">The sequence shown here is derived from an EMBL/GenBank/DDBJ whole genome shotgun (WGS) entry which is preliminary data.</text>
</comment>
<dbReference type="InterPro" id="IPR036165">
    <property type="entry name" value="YefM-like_sf"/>
</dbReference>
<accession>A0A4Y9RYT2</accession>
<gene>
    <name evidence="2" type="ORF">EGY25_12625</name>
</gene>
<organism evidence="2 3">
    <name type="scientific">Brevundimonas intermedia</name>
    <dbReference type="NCBI Taxonomy" id="74315"/>
    <lineage>
        <taxon>Bacteria</taxon>
        <taxon>Pseudomonadati</taxon>
        <taxon>Pseudomonadota</taxon>
        <taxon>Alphaproteobacteria</taxon>
        <taxon>Caulobacterales</taxon>
        <taxon>Caulobacteraceae</taxon>
        <taxon>Brevundimonas</taxon>
    </lineage>
</organism>
<protein>
    <submittedName>
        <fullName evidence="2">Type II toxin-antitoxin system Phd/YefM family antitoxin</fullName>
    </submittedName>
</protein>
<dbReference type="Gene3D" id="3.40.1620.10">
    <property type="entry name" value="YefM-like domain"/>
    <property type="match status" value="1"/>
</dbReference>
<dbReference type="NCBIfam" id="TIGR01552">
    <property type="entry name" value="phd_fam"/>
    <property type="match status" value="1"/>
</dbReference>
<evidence type="ECO:0000256" key="1">
    <source>
        <dbReference type="ARBA" id="ARBA00009981"/>
    </source>
</evidence>
<proteinExistence type="inferred from homology"/>
<evidence type="ECO:0000313" key="2">
    <source>
        <dbReference type="EMBL" id="TFW12819.1"/>
    </source>
</evidence>
<sequence length="113" mass="12212">MTYDLVSGEVVITATEFKAKCLDLLDRVNSGAVTKVHITKRGKAAAVLVAPEAAAKEPWDPHSMFGSMKGSLTIDPSIDLAKPIYEQVFGTTVEADMGLDDPDCDLRMGLREE</sequence>
<dbReference type="OrthoDB" id="963455at2"/>
<comment type="similarity">
    <text evidence="1">Belongs to the phD/YefM antitoxin family.</text>
</comment>
<evidence type="ECO:0000313" key="3">
    <source>
        <dbReference type="Proteomes" id="UP000298216"/>
    </source>
</evidence>
<dbReference type="Proteomes" id="UP000298216">
    <property type="component" value="Unassembled WGS sequence"/>
</dbReference>
<keyword evidence="3" id="KW-1185">Reference proteome</keyword>
<dbReference type="SUPFAM" id="SSF143120">
    <property type="entry name" value="YefM-like"/>
    <property type="match status" value="1"/>
</dbReference>